<dbReference type="EMBL" id="FWFN01000004">
    <property type="protein sequence ID" value="SLN45283.1"/>
    <property type="molecule type" value="Genomic_DNA"/>
</dbReference>
<comment type="subcellular location">
    <subcellularLocation>
        <location evidence="1">Cell membrane</location>
        <topology evidence="1">Multi-pass membrane protein</topology>
    </subcellularLocation>
</comment>
<reference evidence="9 10" key="1">
    <citation type="submission" date="2017-03" db="EMBL/GenBank/DDBJ databases">
        <authorList>
            <person name="Afonso C.L."/>
            <person name="Miller P.J."/>
            <person name="Scott M.A."/>
            <person name="Spackman E."/>
            <person name="Goraichik I."/>
            <person name="Dimitrov K.M."/>
            <person name="Suarez D.L."/>
            <person name="Swayne D.E."/>
        </authorList>
    </citation>
    <scope>NUCLEOTIDE SEQUENCE [LARGE SCALE GENOMIC DNA]</scope>
    <source>
        <strain evidence="9 10">CECT 7751</strain>
    </source>
</reference>
<protein>
    <recommendedName>
        <fullName evidence="8">VTT domain-containing protein</fullName>
    </recommendedName>
</protein>
<feature type="transmembrane region" description="Helical" evidence="7">
    <location>
        <begin position="12"/>
        <end position="30"/>
    </location>
</feature>
<keyword evidence="2" id="KW-1003">Cell membrane</keyword>
<gene>
    <name evidence="9" type="ORF">PSM7751_02095</name>
</gene>
<dbReference type="GO" id="GO:0005886">
    <property type="term" value="C:plasma membrane"/>
    <property type="evidence" value="ECO:0007669"/>
    <property type="project" value="UniProtKB-SubCell"/>
</dbReference>
<feature type="transmembrane region" description="Helical" evidence="7">
    <location>
        <begin position="168"/>
        <end position="189"/>
    </location>
</feature>
<accession>A0A1X6Z9P6</accession>
<dbReference type="InterPro" id="IPR032816">
    <property type="entry name" value="VTT_dom"/>
</dbReference>
<dbReference type="Proteomes" id="UP000193963">
    <property type="component" value="Unassembled WGS sequence"/>
</dbReference>
<evidence type="ECO:0000259" key="8">
    <source>
        <dbReference type="Pfam" id="PF09335"/>
    </source>
</evidence>
<organism evidence="9 10">
    <name type="scientific">Pseudooceanicola marinus</name>
    <dbReference type="NCBI Taxonomy" id="396013"/>
    <lineage>
        <taxon>Bacteria</taxon>
        <taxon>Pseudomonadati</taxon>
        <taxon>Pseudomonadota</taxon>
        <taxon>Alphaproteobacteria</taxon>
        <taxon>Rhodobacterales</taxon>
        <taxon>Paracoccaceae</taxon>
        <taxon>Pseudooceanicola</taxon>
    </lineage>
</organism>
<dbReference type="RefSeq" id="WP_085888146.1">
    <property type="nucleotide sequence ID" value="NZ_FWFN01000004.1"/>
</dbReference>
<evidence type="ECO:0000256" key="7">
    <source>
        <dbReference type="SAM" id="Phobius"/>
    </source>
</evidence>
<evidence type="ECO:0000256" key="5">
    <source>
        <dbReference type="ARBA" id="ARBA00023136"/>
    </source>
</evidence>
<evidence type="ECO:0000256" key="2">
    <source>
        <dbReference type="ARBA" id="ARBA00022475"/>
    </source>
</evidence>
<keyword evidence="4 7" id="KW-1133">Transmembrane helix</keyword>
<dbReference type="AlphaFoldDB" id="A0A1X6Z9P6"/>
<proteinExistence type="predicted"/>
<evidence type="ECO:0000256" key="3">
    <source>
        <dbReference type="ARBA" id="ARBA00022692"/>
    </source>
</evidence>
<feature type="domain" description="VTT" evidence="8">
    <location>
        <begin position="30"/>
        <end position="157"/>
    </location>
</feature>
<evidence type="ECO:0000256" key="1">
    <source>
        <dbReference type="ARBA" id="ARBA00004651"/>
    </source>
</evidence>
<feature type="region of interest" description="Disordered" evidence="6">
    <location>
        <begin position="199"/>
        <end position="219"/>
    </location>
</feature>
<evidence type="ECO:0000256" key="4">
    <source>
        <dbReference type="ARBA" id="ARBA00022989"/>
    </source>
</evidence>
<dbReference type="PANTHER" id="PTHR42709">
    <property type="entry name" value="ALKALINE PHOSPHATASE LIKE PROTEIN"/>
    <property type="match status" value="1"/>
</dbReference>
<dbReference type="Pfam" id="PF09335">
    <property type="entry name" value="VTT_dom"/>
    <property type="match status" value="1"/>
</dbReference>
<evidence type="ECO:0000313" key="10">
    <source>
        <dbReference type="Proteomes" id="UP000193963"/>
    </source>
</evidence>
<keyword evidence="5 7" id="KW-0472">Membrane</keyword>
<dbReference type="PANTHER" id="PTHR42709:SF6">
    <property type="entry name" value="UNDECAPRENYL PHOSPHATE TRANSPORTER A"/>
    <property type="match status" value="1"/>
</dbReference>
<sequence length="219" mass="22801">MTDWLLAALVDWGLPLLGIGTFLSCLALPIPSSLMMLSAGGFAASGDLDLTGVILAAYIGAVVGDQAGYQLAQAAYGRLSTRLTGRRKTALALARAQHFLDQRGVAAVFLSRWLVSPLGPYVNFAAGAARMRRGAFTLGSVTGEGVWVSAYVGLGYSFAASIATLGEIASDVTGILAGLVLMAGMALWMRRSLRRARLRAAQSDSPPEDSGALPRSGPQ</sequence>
<keyword evidence="10" id="KW-1185">Reference proteome</keyword>
<name>A0A1X6Z9P6_9RHOB</name>
<evidence type="ECO:0000256" key="6">
    <source>
        <dbReference type="SAM" id="MobiDB-lite"/>
    </source>
</evidence>
<evidence type="ECO:0000313" key="9">
    <source>
        <dbReference type="EMBL" id="SLN45283.1"/>
    </source>
</evidence>
<keyword evidence="3 7" id="KW-0812">Transmembrane</keyword>
<dbReference type="InterPro" id="IPR051311">
    <property type="entry name" value="DedA_domain"/>
</dbReference>
<dbReference type="OrthoDB" id="9782291at2"/>
<feature type="transmembrane region" description="Helical" evidence="7">
    <location>
        <begin position="135"/>
        <end position="156"/>
    </location>
</feature>